<dbReference type="GeneID" id="5488311"/>
<dbReference type="RefSeq" id="XP_001592351.1">
    <property type="nucleotide sequence ID" value="XM_001592301.1"/>
</dbReference>
<protein>
    <submittedName>
        <fullName evidence="1">Uncharacterized protein</fullName>
    </submittedName>
</protein>
<dbReference type="KEGG" id="ssl:SS1G_06592"/>
<gene>
    <name evidence="1" type="ORF">SS1G_06592</name>
</gene>
<evidence type="ECO:0000313" key="2">
    <source>
        <dbReference type="Proteomes" id="UP000001312"/>
    </source>
</evidence>
<dbReference type="EMBL" id="CH476628">
    <property type="protein sequence ID" value="EDO04109.1"/>
    <property type="molecule type" value="Genomic_DNA"/>
</dbReference>
<organism evidence="1 2">
    <name type="scientific">Sclerotinia sclerotiorum (strain ATCC 18683 / 1980 / Ss-1)</name>
    <name type="common">White mold</name>
    <name type="synonym">Whetzelinia sclerotiorum</name>
    <dbReference type="NCBI Taxonomy" id="665079"/>
    <lineage>
        <taxon>Eukaryota</taxon>
        <taxon>Fungi</taxon>
        <taxon>Dikarya</taxon>
        <taxon>Ascomycota</taxon>
        <taxon>Pezizomycotina</taxon>
        <taxon>Leotiomycetes</taxon>
        <taxon>Helotiales</taxon>
        <taxon>Sclerotiniaceae</taxon>
        <taxon>Sclerotinia</taxon>
    </lineage>
</organism>
<dbReference type="InParanoid" id="A7EMP3"/>
<reference evidence="2" key="1">
    <citation type="journal article" date="2011" name="PLoS Genet.">
        <title>Genomic analysis of the necrotrophic fungal pathogens Sclerotinia sclerotiorum and Botrytis cinerea.</title>
        <authorList>
            <person name="Amselem J."/>
            <person name="Cuomo C.A."/>
            <person name="van Kan J.A."/>
            <person name="Viaud M."/>
            <person name="Benito E.P."/>
            <person name="Couloux A."/>
            <person name="Coutinho P.M."/>
            <person name="de Vries R.P."/>
            <person name="Dyer P.S."/>
            <person name="Fillinger S."/>
            <person name="Fournier E."/>
            <person name="Gout L."/>
            <person name="Hahn M."/>
            <person name="Kohn L."/>
            <person name="Lapalu N."/>
            <person name="Plummer K.M."/>
            <person name="Pradier J.M."/>
            <person name="Quevillon E."/>
            <person name="Sharon A."/>
            <person name="Simon A."/>
            <person name="ten Have A."/>
            <person name="Tudzynski B."/>
            <person name="Tudzynski P."/>
            <person name="Wincker P."/>
            <person name="Andrew M."/>
            <person name="Anthouard V."/>
            <person name="Beever R.E."/>
            <person name="Beffa R."/>
            <person name="Benoit I."/>
            <person name="Bouzid O."/>
            <person name="Brault B."/>
            <person name="Chen Z."/>
            <person name="Choquer M."/>
            <person name="Collemare J."/>
            <person name="Cotton P."/>
            <person name="Danchin E.G."/>
            <person name="Da Silva C."/>
            <person name="Gautier A."/>
            <person name="Giraud C."/>
            <person name="Giraud T."/>
            <person name="Gonzalez C."/>
            <person name="Grossetete S."/>
            <person name="Guldener U."/>
            <person name="Henrissat B."/>
            <person name="Howlett B.J."/>
            <person name="Kodira C."/>
            <person name="Kretschmer M."/>
            <person name="Lappartient A."/>
            <person name="Leroch M."/>
            <person name="Levis C."/>
            <person name="Mauceli E."/>
            <person name="Neuveglise C."/>
            <person name="Oeser B."/>
            <person name="Pearson M."/>
            <person name="Poulain J."/>
            <person name="Poussereau N."/>
            <person name="Quesneville H."/>
            <person name="Rascle C."/>
            <person name="Schumacher J."/>
            <person name="Segurens B."/>
            <person name="Sexton A."/>
            <person name="Silva E."/>
            <person name="Sirven C."/>
            <person name="Soanes D.M."/>
            <person name="Talbot N.J."/>
            <person name="Templeton M."/>
            <person name="Yandava C."/>
            <person name="Yarden O."/>
            <person name="Zeng Q."/>
            <person name="Rollins J.A."/>
            <person name="Lebrun M.H."/>
            <person name="Dickman M."/>
        </authorList>
    </citation>
    <scope>NUCLEOTIDE SEQUENCE [LARGE SCALE GENOMIC DNA]</scope>
    <source>
        <strain evidence="2">ATCC 18683 / 1980 / Ss-1</strain>
    </source>
</reference>
<accession>A7EMP3</accession>
<keyword evidence="2" id="KW-1185">Reference proteome</keyword>
<evidence type="ECO:0000313" key="1">
    <source>
        <dbReference type="EMBL" id="EDO04109.1"/>
    </source>
</evidence>
<name>A7EMP3_SCLS1</name>
<proteinExistence type="predicted"/>
<dbReference type="AlphaFoldDB" id="A7EMP3"/>
<sequence length="49" mass="5475">MHLFLSVKISNKVDERSFQLDKATGEVLAVSAEILICDFAMELSQNLGY</sequence>
<dbReference type="Proteomes" id="UP000001312">
    <property type="component" value="Unassembled WGS sequence"/>
</dbReference>